<gene>
    <name evidence="2" type="ORF">MKZ38_010151</name>
</gene>
<organism evidence="2 3">
    <name type="scientific">Zalerion maritima</name>
    <dbReference type="NCBI Taxonomy" id="339359"/>
    <lineage>
        <taxon>Eukaryota</taxon>
        <taxon>Fungi</taxon>
        <taxon>Dikarya</taxon>
        <taxon>Ascomycota</taxon>
        <taxon>Pezizomycotina</taxon>
        <taxon>Sordariomycetes</taxon>
        <taxon>Lulworthiomycetidae</taxon>
        <taxon>Lulworthiales</taxon>
        <taxon>Lulworthiaceae</taxon>
        <taxon>Zalerion</taxon>
    </lineage>
</organism>
<feature type="region of interest" description="Disordered" evidence="1">
    <location>
        <begin position="87"/>
        <end position="162"/>
    </location>
</feature>
<name>A0AAD5WSM3_9PEZI</name>
<dbReference type="Pfam" id="PF14273">
    <property type="entry name" value="DUF4360"/>
    <property type="match status" value="1"/>
</dbReference>
<dbReference type="Proteomes" id="UP001201980">
    <property type="component" value="Unassembled WGS sequence"/>
</dbReference>
<proteinExistence type="predicted"/>
<feature type="compositionally biased region" description="Low complexity" evidence="1">
    <location>
        <begin position="134"/>
        <end position="162"/>
    </location>
</feature>
<comment type="caution">
    <text evidence="2">The sequence shown here is derived from an EMBL/GenBank/DDBJ whole genome shotgun (WGS) entry which is preliminary data.</text>
</comment>
<evidence type="ECO:0000313" key="3">
    <source>
        <dbReference type="Proteomes" id="UP001201980"/>
    </source>
</evidence>
<dbReference type="AlphaFoldDB" id="A0AAD5WSM3"/>
<dbReference type="PANTHER" id="PTHR38847:SF1">
    <property type="entry name" value="PSEUDOURIDINE SYNTHASE RSUA_RLUA-LIKE DOMAIN-CONTAINING PROTEIN"/>
    <property type="match status" value="1"/>
</dbReference>
<keyword evidence="3" id="KW-1185">Reference proteome</keyword>
<evidence type="ECO:0000256" key="1">
    <source>
        <dbReference type="SAM" id="MobiDB-lite"/>
    </source>
</evidence>
<reference evidence="2" key="1">
    <citation type="submission" date="2022-07" db="EMBL/GenBank/DDBJ databases">
        <title>Draft genome sequence of Zalerion maritima ATCC 34329, a (micro)plastics degrading marine fungus.</title>
        <authorList>
            <person name="Paco A."/>
            <person name="Goncalves M.F.M."/>
            <person name="Rocha-Santos T.A.P."/>
            <person name="Alves A."/>
        </authorList>
    </citation>
    <scope>NUCLEOTIDE SEQUENCE</scope>
    <source>
        <strain evidence="2">ATCC 34329</strain>
    </source>
</reference>
<feature type="compositionally biased region" description="Pro residues" evidence="1">
    <location>
        <begin position="95"/>
        <end position="108"/>
    </location>
</feature>
<sequence>MSEISIISASTSGNSCPSSTVSTDISPDRTVVTFGFDAFQTYIGPGTSIMDHTKNCQIHLNLKYPGGFTFSVVESTYHGFAFSKSISPELSTPPTSSPRTPPKPPLPRSAPQEEVPRPVVRFTPRTTKSPPPLSSGLLAAPPASSTSTTALALLPPTLRLSE</sequence>
<protein>
    <submittedName>
        <fullName evidence="2">Uncharacterized protein</fullName>
    </submittedName>
</protein>
<dbReference type="PANTHER" id="PTHR38847">
    <property type="match status" value="1"/>
</dbReference>
<feature type="region of interest" description="Disordered" evidence="1">
    <location>
        <begin position="1"/>
        <end position="24"/>
    </location>
</feature>
<evidence type="ECO:0000313" key="2">
    <source>
        <dbReference type="EMBL" id="KAJ2903266.1"/>
    </source>
</evidence>
<accession>A0AAD5WSM3</accession>
<dbReference type="InterPro" id="IPR025649">
    <property type="entry name" value="DUF4360"/>
</dbReference>
<dbReference type="EMBL" id="JAKWBI020000086">
    <property type="protein sequence ID" value="KAJ2903266.1"/>
    <property type="molecule type" value="Genomic_DNA"/>
</dbReference>